<keyword evidence="3" id="KW-0813">Transport</keyword>
<comment type="caution">
    <text evidence="14">The sequence shown here is derived from an EMBL/GenBank/DDBJ whole genome shotgun (WGS) entry which is preliminary data.</text>
</comment>
<accession>A0A4V2NWS0</accession>
<feature type="binding site" evidence="12">
    <location>
        <position position="107"/>
    </location>
    <ligand>
        <name>K(+)</name>
        <dbReference type="ChEBI" id="CHEBI:29103"/>
    </ligand>
</feature>
<dbReference type="PIRSF" id="PIRSF006247">
    <property type="entry name" value="TrkH"/>
    <property type="match status" value="1"/>
</dbReference>
<comment type="subcellular location">
    <subcellularLocation>
        <location evidence="1">Cell inner membrane</location>
        <topology evidence="1">Multi-pass membrane protein</topology>
    </subcellularLocation>
</comment>
<feature type="binding site" evidence="12">
    <location>
        <position position="313"/>
    </location>
    <ligand>
        <name>K(+)</name>
        <dbReference type="ChEBI" id="CHEBI:29103"/>
    </ligand>
</feature>
<evidence type="ECO:0000256" key="11">
    <source>
        <dbReference type="ARBA" id="ARBA00023136"/>
    </source>
</evidence>
<evidence type="ECO:0000256" key="9">
    <source>
        <dbReference type="ARBA" id="ARBA00022989"/>
    </source>
</evidence>
<feature type="transmembrane region" description="Helical" evidence="13">
    <location>
        <begin position="329"/>
        <end position="348"/>
    </location>
</feature>
<feature type="binding site" evidence="12">
    <location>
        <position position="431"/>
    </location>
    <ligand>
        <name>K(+)</name>
        <dbReference type="ChEBI" id="CHEBI:29103"/>
    </ligand>
</feature>
<evidence type="ECO:0000256" key="8">
    <source>
        <dbReference type="ARBA" id="ARBA00022958"/>
    </source>
</evidence>
<feature type="transmembrane region" description="Helical" evidence="13">
    <location>
        <begin position="65"/>
        <end position="86"/>
    </location>
</feature>
<evidence type="ECO:0000256" key="6">
    <source>
        <dbReference type="ARBA" id="ARBA00022538"/>
    </source>
</evidence>
<keyword evidence="12" id="KW-0479">Metal-binding</keyword>
<feature type="transmembrane region" description="Helical" evidence="13">
    <location>
        <begin position="417"/>
        <end position="441"/>
    </location>
</feature>
<evidence type="ECO:0000313" key="15">
    <source>
        <dbReference type="Proteomes" id="UP000295244"/>
    </source>
</evidence>
<dbReference type="PANTHER" id="PTHR32024">
    <property type="entry name" value="TRK SYSTEM POTASSIUM UPTAKE PROTEIN TRKG-RELATED"/>
    <property type="match status" value="1"/>
</dbReference>
<evidence type="ECO:0000256" key="12">
    <source>
        <dbReference type="PIRSR" id="PIRSR006247-1"/>
    </source>
</evidence>
<dbReference type="InterPro" id="IPR003445">
    <property type="entry name" value="Cat_transpt"/>
</dbReference>
<feature type="binding site" evidence="12">
    <location>
        <position position="312"/>
    </location>
    <ligand>
        <name>K(+)</name>
        <dbReference type="ChEBI" id="CHEBI:29103"/>
    </ligand>
</feature>
<feature type="binding site" evidence="12">
    <location>
        <position position="106"/>
    </location>
    <ligand>
        <name>K(+)</name>
        <dbReference type="ChEBI" id="CHEBI:29103"/>
    </ligand>
</feature>
<protein>
    <submittedName>
        <fullName evidence="14">TrkH family potassium uptake protein</fullName>
    </submittedName>
</protein>
<dbReference type="EMBL" id="SKBU01000011">
    <property type="protein sequence ID" value="TCJ18442.1"/>
    <property type="molecule type" value="Genomic_DNA"/>
</dbReference>
<keyword evidence="11 13" id="KW-0472">Membrane</keyword>
<keyword evidence="7 13" id="KW-0812">Transmembrane</keyword>
<evidence type="ECO:0000256" key="10">
    <source>
        <dbReference type="ARBA" id="ARBA00023065"/>
    </source>
</evidence>
<organism evidence="14 15">
    <name type="scientific">Rubrobacter taiwanensis</name>
    <dbReference type="NCBI Taxonomy" id="185139"/>
    <lineage>
        <taxon>Bacteria</taxon>
        <taxon>Bacillati</taxon>
        <taxon>Actinomycetota</taxon>
        <taxon>Rubrobacteria</taxon>
        <taxon>Rubrobacterales</taxon>
        <taxon>Rubrobacteraceae</taxon>
        <taxon>Rubrobacter</taxon>
    </lineage>
</organism>
<keyword evidence="5" id="KW-0997">Cell inner membrane</keyword>
<feature type="transmembrane region" description="Helical" evidence="13">
    <location>
        <begin position="267"/>
        <end position="287"/>
    </location>
</feature>
<proteinExistence type="inferred from homology"/>
<evidence type="ECO:0000256" key="4">
    <source>
        <dbReference type="ARBA" id="ARBA00022475"/>
    </source>
</evidence>
<evidence type="ECO:0000313" key="14">
    <source>
        <dbReference type="EMBL" id="TCJ18442.1"/>
    </source>
</evidence>
<dbReference type="PANTHER" id="PTHR32024:SF2">
    <property type="entry name" value="TRK SYSTEM POTASSIUM UPTAKE PROTEIN TRKG-RELATED"/>
    <property type="match status" value="1"/>
</dbReference>
<feature type="transmembrane region" description="Helical" evidence="13">
    <location>
        <begin position="234"/>
        <end position="255"/>
    </location>
</feature>
<name>A0A4V2NWS0_9ACTN</name>
<dbReference type="GO" id="GO:0015379">
    <property type="term" value="F:potassium:chloride symporter activity"/>
    <property type="evidence" value="ECO:0007669"/>
    <property type="project" value="InterPro"/>
</dbReference>
<dbReference type="GO" id="GO:0005886">
    <property type="term" value="C:plasma membrane"/>
    <property type="evidence" value="ECO:0007669"/>
    <property type="project" value="UniProtKB-SubCell"/>
</dbReference>
<keyword evidence="8 12" id="KW-0630">Potassium</keyword>
<keyword evidence="10" id="KW-0406">Ion transport</keyword>
<sequence length="480" mass="50549">MSAGVVLALGLALLSPLGVSLLYGDGSWASFLFPAAAMIAIGGAGLYATRGLAARKLEFVSNRDVYLSVTLAWVLAALLGGVPFLLDGTFGSPLDSTFEAMSGFTTTGATLLSEIEAETPSILFWRSLTQWLGGIGIVVLFVAVAPTLGTGAARLLGAEVSGPTRTRFTPRIADTAKALVGIYLALSLAEVVALLLAGMGLYDSVVHTFATVATGGFSPRTASIGFYDSVAVEAVLIVFMALSGVSFSVYYLLYSRRRLDAVLDRELVTYLLILLGSIFFVWGILVLQGDYAGEPARGLRDAAFTVTSIITTTGFVTADFDGWDTAAKLTLVLLMFVGGCAGSTAGGIKVIRAIIVFRTVFQDVFRMVHPQAVTPLRLGRQIVPEAVRLAVMGLFAAWMLTFAAATFLVSIQEELDLVSSATAVAATLNVVGPGMGAVGATESYEVVNSFGRLVLTGCMLLGRLELFTVFALLSPALWRR</sequence>
<keyword evidence="9 13" id="KW-1133">Transmembrane helix</keyword>
<dbReference type="AlphaFoldDB" id="A0A4V2NWS0"/>
<evidence type="ECO:0000256" key="7">
    <source>
        <dbReference type="ARBA" id="ARBA00022692"/>
    </source>
</evidence>
<feature type="transmembrane region" description="Helical" evidence="13">
    <location>
        <begin position="31"/>
        <end position="53"/>
    </location>
</feature>
<evidence type="ECO:0000256" key="5">
    <source>
        <dbReference type="ARBA" id="ARBA00022519"/>
    </source>
</evidence>
<evidence type="ECO:0000256" key="3">
    <source>
        <dbReference type="ARBA" id="ARBA00022448"/>
    </source>
</evidence>
<feature type="binding site" evidence="12">
    <location>
        <position position="215"/>
    </location>
    <ligand>
        <name>K(+)</name>
        <dbReference type="ChEBI" id="CHEBI:29103"/>
    </ligand>
</feature>
<evidence type="ECO:0000256" key="13">
    <source>
        <dbReference type="SAM" id="Phobius"/>
    </source>
</evidence>
<dbReference type="GO" id="GO:0046872">
    <property type="term" value="F:metal ion binding"/>
    <property type="evidence" value="ECO:0007669"/>
    <property type="project" value="UniProtKB-KW"/>
</dbReference>
<feature type="transmembrane region" description="Helical" evidence="13">
    <location>
        <begin position="178"/>
        <end position="202"/>
    </location>
</feature>
<evidence type="ECO:0000256" key="1">
    <source>
        <dbReference type="ARBA" id="ARBA00004429"/>
    </source>
</evidence>
<dbReference type="InterPro" id="IPR004772">
    <property type="entry name" value="TrkH"/>
</dbReference>
<dbReference type="Pfam" id="PF02386">
    <property type="entry name" value="TrkH"/>
    <property type="match status" value="1"/>
</dbReference>
<keyword evidence="15" id="KW-1185">Reference proteome</keyword>
<comment type="similarity">
    <text evidence="2">Belongs to the TrkH potassium transport family.</text>
</comment>
<gene>
    <name evidence="14" type="ORF">E0L93_05470</name>
</gene>
<keyword evidence="4" id="KW-1003">Cell membrane</keyword>
<feature type="transmembrane region" description="Helical" evidence="13">
    <location>
        <begin position="386"/>
        <end position="411"/>
    </location>
</feature>
<dbReference type="Proteomes" id="UP000295244">
    <property type="component" value="Unassembled WGS sequence"/>
</dbReference>
<evidence type="ECO:0000256" key="2">
    <source>
        <dbReference type="ARBA" id="ARBA00009137"/>
    </source>
</evidence>
<keyword evidence="6" id="KW-0633">Potassium transport</keyword>
<feature type="transmembrane region" description="Helical" evidence="13">
    <location>
        <begin position="131"/>
        <end position="157"/>
    </location>
</feature>
<feature type="transmembrane region" description="Helical" evidence="13">
    <location>
        <begin position="453"/>
        <end position="478"/>
    </location>
</feature>
<reference evidence="14 15" key="1">
    <citation type="submission" date="2019-03" db="EMBL/GenBank/DDBJ databases">
        <title>Whole genome sequence of a novel Rubrobacter taiwanensis strain, isolated from Yellowstone National Park.</title>
        <authorList>
            <person name="Freed S."/>
            <person name="Ramaley R.F."/>
            <person name="Kyndt J.A."/>
        </authorList>
    </citation>
    <scope>NUCLEOTIDE SEQUENCE [LARGE SCALE GENOMIC DNA]</scope>
    <source>
        <strain evidence="14 15">Yellowstone</strain>
    </source>
</reference>